<evidence type="ECO:0000313" key="2">
    <source>
        <dbReference type="Proteomes" id="UP001211015"/>
    </source>
</evidence>
<dbReference type="CDD" id="cd22231">
    <property type="entry name" value="RHH_NikR_HicB-like"/>
    <property type="match status" value="1"/>
</dbReference>
<evidence type="ECO:0000313" key="1">
    <source>
        <dbReference type="EMBL" id="MDB8745901.1"/>
    </source>
</evidence>
<accession>A0AAW6EA43</accession>
<organism evidence="1 2">
    <name type="scientific">Ruminococcus bicirculans</name>
    <name type="common">ex Wegman et al. 2014</name>
    <dbReference type="NCBI Taxonomy" id="1160721"/>
    <lineage>
        <taxon>Bacteria</taxon>
        <taxon>Bacillati</taxon>
        <taxon>Bacillota</taxon>
        <taxon>Clostridia</taxon>
        <taxon>Eubacteriales</taxon>
        <taxon>Oscillospiraceae</taxon>
        <taxon>Ruminococcus</taxon>
    </lineage>
</organism>
<sequence length="113" mass="13685">MEMKIRITDEQLVKQMDEVIKEEGFTSRNQFITYVISMYLTSENKFFLRAFSPVMREICKESIDEQKKNTEHMLQKNEIIMQDMLRTMNDIRAVFYSEITEKETKENDKKNRI</sequence>
<dbReference type="Gene3D" id="1.10.1220.10">
    <property type="entry name" value="Met repressor-like"/>
    <property type="match status" value="1"/>
</dbReference>
<dbReference type="GO" id="GO:0006355">
    <property type="term" value="P:regulation of DNA-templated transcription"/>
    <property type="evidence" value="ECO:0007669"/>
    <property type="project" value="InterPro"/>
</dbReference>
<dbReference type="EMBL" id="JAQMLV010000022">
    <property type="protein sequence ID" value="MDB8745901.1"/>
    <property type="molecule type" value="Genomic_DNA"/>
</dbReference>
<dbReference type="Proteomes" id="UP001211015">
    <property type="component" value="Unassembled WGS sequence"/>
</dbReference>
<proteinExistence type="predicted"/>
<comment type="caution">
    <text evidence="1">The sequence shown here is derived from an EMBL/GenBank/DDBJ whole genome shotgun (WGS) entry which is preliminary data.</text>
</comment>
<name>A0AAW6EA43_9FIRM</name>
<dbReference type="AlphaFoldDB" id="A0AAW6EA43"/>
<protein>
    <submittedName>
        <fullName evidence="1">Ribbon-helix-helix domain-containing protein</fullName>
    </submittedName>
</protein>
<gene>
    <name evidence="1" type="ORF">PNU62_12810</name>
</gene>
<dbReference type="RefSeq" id="WP_195389050.1">
    <property type="nucleotide sequence ID" value="NZ_JADNGL010000021.1"/>
</dbReference>
<dbReference type="InterPro" id="IPR013321">
    <property type="entry name" value="Arc_rbn_hlx_hlx"/>
</dbReference>
<reference evidence="1" key="1">
    <citation type="submission" date="2023-01" db="EMBL/GenBank/DDBJ databases">
        <title>Human gut microbiome strain richness.</title>
        <authorList>
            <person name="Chen-Liaw A."/>
        </authorList>
    </citation>
    <scope>NUCLEOTIDE SEQUENCE</scope>
    <source>
        <strain evidence="1">1001275st1_F4_1001275B_160808</strain>
    </source>
</reference>